<evidence type="ECO:0000256" key="4">
    <source>
        <dbReference type="ARBA" id="ARBA00023002"/>
    </source>
</evidence>
<evidence type="ECO:0000256" key="2">
    <source>
        <dbReference type="ARBA" id="ARBA00022630"/>
    </source>
</evidence>
<protein>
    <submittedName>
        <fullName evidence="6">FAD-dependent oxidoreductase</fullName>
    </submittedName>
</protein>
<dbReference type="AlphaFoldDB" id="A0A516H6T0"/>
<reference evidence="6 7" key="1">
    <citation type="submission" date="2019-07" db="EMBL/GenBank/DDBJ databases">
        <title>Genome sequencing for Ferrovibrio sp. K5.</title>
        <authorList>
            <person name="Park S.-J."/>
        </authorList>
    </citation>
    <scope>NUCLEOTIDE SEQUENCE [LARGE SCALE GENOMIC DNA]</scope>
    <source>
        <strain evidence="6 7">K5</strain>
    </source>
</reference>
<evidence type="ECO:0000256" key="1">
    <source>
        <dbReference type="ARBA" id="ARBA00001974"/>
    </source>
</evidence>
<dbReference type="GO" id="GO:0008202">
    <property type="term" value="P:steroid metabolic process"/>
    <property type="evidence" value="ECO:0007669"/>
    <property type="project" value="UniProtKB-ARBA"/>
</dbReference>
<keyword evidence="4" id="KW-0560">Oxidoreductase</keyword>
<dbReference type="Pfam" id="PF00890">
    <property type="entry name" value="FAD_binding_2"/>
    <property type="match status" value="1"/>
</dbReference>
<dbReference type="Gene3D" id="3.90.700.10">
    <property type="entry name" value="Succinate dehydrogenase/fumarate reductase flavoprotein, catalytic domain"/>
    <property type="match status" value="1"/>
</dbReference>
<dbReference type="SUPFAM" id="SSF56425">
    <property type="entry name" value="Succinate dehydrogenase/fumarate reductase flavoprotein, catalytic domain"/>
    <property type="match status" value="1"/>
</dbReference>
<dbReference type="PROSITE" id="PS51257">
    <property type="entry name" value="PROKAR_LIPOPROTEIN"/>
    <property type="match status" value="1"/>
</dbReference>
<dbReference type="KEGG" id="fer:FNB15_19950"/>
<accession>A0A516H6T0</accession>
<dbReference type="InterPro" id="IPR036188">
    <property type="entry name" value="FAD/NAD-bd_sf"/>
</dbReference>
<dbReference type="RefSeq" id="WP_144258406.1">
    <property type="nucleotide sequence ID" value="NZ_CP041636.1"/>
</dbReference>
<proteinExistence type="predicted"/>
<dbReference type="GO" id="GO:0016491">
    <property type="term" value="F:oxidoreductase activity"/>
    <property type="evidence" value="ECO:0007669"/>
    <property type="project" value="UniProtKB-KW"/>
</dbReference>
<keyword evidence="2" id="KW-0285">Flavoprotein</keyword>
<dbReference type="PANTHER" id="PTHR43400:SF10">
    <property type="entry name" value="3-OXOSTEROID 1-DEHYDROGENASE"/>
    <property type="match status" value="1"/>
</dbReference>
<dbReference type="InterPro" id="IPR003953">
    <property type="entry name" value="FAD-dep_OxRdtase_2_FAD-bd"/>
</dbReference>
<keyword evidence="7" id="KW-1185">Reference proteome</keyword>
<sequence>MSRVLPAAGIDFPLDVPVLVIGGGACGLVAALAAHDAGADVLVLERDASPSGSTAMSSGMIPGAGTALQKTRGVTDMPAIFSADIQAKAHGENDPVMVDAICAASGPVIDWLVQQHHVPLRLVEGFLYPGHSQPRMHAPASRSGADLVAGLLAAANTAGIDIVCNASVTTLFADPDGRVRGVELQRPDGAAERIGCTALVLACSGFGGNAELLARHIPELKGAMYYGHTGNRGDALLWGEQLGAATRHLGAYQGHGSLAMPHAILISWALMMEGGFQVNAKAERFSCEHDGYSEQAMRVIAQPGAIAWNIYDERLHKLGLEFEDYREALKAGAIRSADSIGALAELCGLPAATLAATLAETQQLAAGRGSDRFGRDFTGKPALAGAFYAVKVTGALFHTQGGLRVDSDARVLRANGAPLPNLLAGGGAACGLSGQGRDGYLSGNGLLMATVLGAKAGRTAATLIKHGG</sequence>
<dbReference type="SUPFAM" id="SSF51905">
    <property type="entry name" value="FAD/NAD(P)-binding domain"/>
    <property type="match status" value="1"/>
</dbReference>
<organism evidence="6 7">
    <name type="scientific">Ferrovibrio terrae</name>
    <dbReference type="NCBI Taxonomy" id="2594003"/>
    <lineage>
        <taxon>Bacteria</taxon>
        <taxon>Pseudomonadati</taxon>
        <taxon>Pseudomonadota</taxon>
        <taxon>Alphaproteobacteria</taxon>
        <taxon>Rhodospirillales</taxon>
        <taxon>Rhodospirillaceae</taxon>
        <taxon>Ferrovibrio</taxon>
    </lineage>
</organism>
<dbReference type="InterPro" id="IPR027477">
    <property type="entry name" value="Succ_DH/fumarate_Rdtase_cat_sf"/>
</dbReference>
<evidence type="ECO:0000313" key="6">
    <source>
        <dbReference type="EMBL" id="QDO99410.1"/>
    </source>
</evidence>
<dbReference type="PANTHER" id="PTHR43400">
    <property type="entry name" value="FUMARATE REDUCTASE"/>
    <property type="match status" value="1"/>
</dbReference>
<dbReference type="Gene3D" id="3.50.50.60">
    <property type="entry name" value="FAD/NAD(P)-binding domain"/>
    <property type="match status" value="1"/>
</dbReference>
<dbReference type="InterPro" id="IPR050315">
    <property type="entry name" value="FAD-oxidoreductase_2"/>
</dbReference>
<dbReference type="Proteomes" id="UP000317496">
    <property type="component" value="Chromosome"/>
</dbReference>
<dbReference type="OrthoDB" id="3178130at2"/>
<evidence type="ECO:0000313" key="7">
    <source>
        <dbReference type="Proteomes" id="UP000317496"/>
    </source>
</evidence>
<feature type="domain" description="FAD-dependent oxidoreductase 2 FAD-binding" evidence="5">
    <location>
        <begin position="18"/>
        <end position="434"/>
    </location>
</feature>
<evidence type="ECO:0000259" key="5">
    <source>
        <dbReference type="Pfam" id="PF00890"/>
    </source>
</evidence>
<evidence type="ECO:0000256" key="3">
    <source>
        <dbReference type="ARBA" id="ARBA00022827"/>
    </source>
</evidence>
<keyword evidence="3" id="KW-0274">FAD</keyword>
<name>A0A516H6T0_9PROT</name>
<dbReference type="EMBL" id="CP041636">
    <property type="protein sequence ID" value="QDO99410.1"/>
    <property type="molecule type" value="Genomic_DNA"/>
</dbReference>
<comment type="cofactor">
    <cofactor evidence="1">
        <name>FAD</name>
        <dbReference type="ChEBI" id="CHEBI:57692"/>
    </cofactor>
</comment>
<gene>
    <name evidence="6" type="ORF">FNB15_19950</name>
</gene>